<dbReference type="PANTHER" id="PTHR48111:SF6">
    <property type="entry name" value="TRANSCRIPTIONAL REGULATORY PROTEIN CREB"/>
    <property type="match status" value="1"/>
</dbReference>
<dbReference type="Pfam" id="PF00072">
    <property type="entry name" value="Response_reg"/>
    <property type="match status" value="1"/>
</dbReference>
<proteinExistence type="predicted"/>
<evidence type="ECO:0000313" key="7">
    <source>
        <dbReference type="Proteomes" id="UP001371218"/>
    </source>
</evidence>
<dbReference type="SMART" id="SM00448">
    <property type="entry name" value="REC"/>
    <property type="match status" value="1"/>
</dbReference>
<evidence type="ECO:0000259" key="4">
    <source>
        <dbReference type="PROSITE" id="PS50110"/>
    </source>
</evidence>
<dbReference type="SUPFAM" id="SSF52172">
    <property type="entry name" value="CheY-like"/>
    <property type="match status" value="1"/>
</dbReference>
<dbReference type="Gene3D" id="3.40.50.2300">
    <property type="match status" value="1"/>
</dbReference>
<dbReference type="Gene3D" id="6.10.250.690">
    <property type="match status" value="1"/>
</dbReference>
<dbReference type="CDD" id="cd00383">
    <property type="entry name" value="trans_reg_C"/>
    <property type="match status" value="1"/>
</dbReference>
<organism evidence="6 7">
    <name type="scientific">Ideonella lacteola</name>
    <dbReference type="NCBI Taxonomy" id="2984193"/>
    <lineage>
        <taxon>Bacteria</taxon>
        <taxon>Pseudomonadati</taxon>
        <taxon>Pseudomonadota</taxon>
        <taxon>Betaproteobacteria</taxon>
        <taxon>Burkholderiales</taxon>
        <taxon>Sphaerotilaceae</taxon>
        <taxon>Ideonella</taxon>
    </lineage>
</organism>
<dbReference type="Gene3D" id="1.10.10.10">
    <property type="entry name" value="Winged helix-like DNA-binding domain superfamily/Winged helix DNA-binding domain"/>
    <property type="match status" value="1"/>
</dbReference>
<protein>
    <submittedName>
        <fullName evidence="6">Winged helix-turn-helix domain-containing protein</fullName>
    </submittedName>
</protein>
<keyword evidence="2" id="KW-0597">Phosphoprotein</keyword>
<feature type="domain" description="Response regulatory" evidence="4">
    <location>
        <begin position="7"/>
        <end position="124"/>
    </location>
</feature>
<dbReference type="InterPro" id="IPR001789">
    <property type="entry name" value="Sig_transdc_resp-reg_receiver"/>
</dbReference>
<dbReference type="InterPro" id="IPR036388">
    <property type="entry name" value="WH-like_DNA-bd_sf"/>
</dbReference>
<evidence type="ECO:0000259" key="5">
    <source>
        <dbReference type="PROSITE" id="PS51755"/>
    </source>
</evidence>
<dbReference type="PROSITE" id="PS51755">
    <property type="entry name" value="OMPR_PHOB"/>
    <property type="match status" value="1"/>
</dbReference>
<accession>A0ABU9BLY4</accession>
<evidence type="ECO:0000313" key="6">
    <source>
        <dbReference type="EMBL" id="MEK8030969.1"/>
    </source>
</evidence>
<gene>
    <name evidence="6" type="ORF">AACH06_09100</name>
</gene>
<evidence type="ECO:0000256" key="2">
    <source>
        <dbReference type="PROSITE-ProRule" id="PRU00169"/>
    </source>
</evidence>
<dbReference type="InterPro" id="IPR011006">
    <property type="entry name" value="CheY-like_superfamily"/>
</dbReference>
<dbReference type="InterPro" id="IPR001867">
    <property type="entry name" value="OmpR/PhoB-type_DNA-bd"/>
</dbReference>
<reference evidence="6 7" key="1">
    <citation type="submission" date="2024-04" db="EMBL/GenBank/DDBJ databases">
        <title>Novel species of the genus Ideonella isolated from streams.</title>
        <authorList>
            <person name="Lu H."/>
        </authorList>
    </citation>
    <scope>NUCLEOTIDE SEQUENCE [LARGE SCALE GENOMIC DNA]</scope>
    <source>
        <strain evidence="6 7">DXS29W</strain>
    </source>
</reference>
<dbReference type="Proteomes" id="UP001371218">
    <property type="component" value="Unassembled WGS sequence"/>
</dbReference>
<sequence length="238" mass="26298">MSAAPPRILLLEDDPAIAATVVFAFQREGWQVDHVLLVREAERLARGAPALAVLDVGLPDGNGLALCRQWRQGAEPRLRTLPVLMLTAQGEEIDRVLGLEAGADDYVAKPFSPRELVARVRALLRRSAWSPAASHAALFDLDEAGQRAWLSGQPLDLTRLEFKLLQALAGASGRIKSRETLLDEVWGRDCEANDRTVDTHIKTLRAKLRERRPDLDPIVTHRGLGYSLVWPEADAPSR</sequence>
<feature type="domain" description="OmpR/PhoB-type" evidence="5">
    <location>
        <begin position="130"/>
        <end position="230"/>
    </location>
</feature>
<evidence type="ECO:0000256" key="1">
    <source>
        <dbReference type="ARBA" id="ARBA00023125"/>
    </source>
</evidence>
<name>A0ABU9BLY4_9BURK</name>
<dbReference type="Pfam" id="PF00486">
    <property type="entry name" value="Trans_reg_C"/>
    <property type="match status" value="1"/>
</dbReference>
<dbReference type="SUPFAM" id="SSF46894">
    <property type="entry name" value="C-terminal effector domain of the bipartite response regulators"/>
    <property type="match status" value="1"/>
</dbReference>
<keyword evidence="1 3" id="KW-0238">DNA-binding</keyword>
<keyword evidence="7" id="KW-1185">Reference proteome</keyword>
<feature type="DNA-binding region" description="OmpR/PhoB-type" evidence="3">
    <location>
        <begin position="130"/>
        <end position="230"/>
    </location>
</feature>
<feature type="modified residue" description="4-aspartylphosphate" evidence="2">
    <location>
        <position position="55"/>
    </location>
</feature>
<dbReference type="EMBL" id="JBBUTG010000004">
    <property type="protein sequence ID" value="MEK8030969.1"/>
    <property type="molecule type" value="Genomic_DNA"/>
</dbReference>
<comment type="caution">
    <text evidence="6">The sequence shown here is derived from an EMBL/GenBank/DDBJ whole genome shotgun (WGS) entry which is preliminary data.</text>
</comment>
<dbReference type="PROSITE" id="PS50110">
    <property type="entry name" value="RESPONSE_REGULATORY"/>
    <property type="match status" value="1"/>
</dbReference>
<dbReference type="InterPro" id="IPR016032">
    <property type="entry name" value="Sig_transdc_resp-reg_C-effctor"/>
</dbReference>
<dbReference type="RefSeq" id="WP_341425336.1">
    <property type="nucleotide sequence ID" value="NZ_JBBUTG010000004.1"/>
</dbReference>
<dbReference type="InterPro" id="IPR039420">
    <property type="entry name" value="WalR-like"/>
</dbReference>
<dbReference type="SMART" id="SM00862">
    <property type="entry name" value="Trans_reg_C"/>
    <property type="match status" value="1"/>
</dbReference>
<evidence type="ECO:0000256" key="3">
    <source>
        <dbReference type="PROSITE-ProRule" id="PRU01091"/>
    </source>
</evidence>
<dbReference type="PANTHER" id="PTHR48111">
    <property type="entry name" value="REGULATOR OF RPOS"/>
    <property type="match status" value="1"/>
</dbReference>